<comment type="caution">
    <text evidence="1">The sequence shown here is derived from an EMBL/GenBank/DDBJ whole genome shotgun (WGS) entry which is preliminary data.</text>
</comment>
<feature type="non-terminal residue" evidence="1">
    <location>
        <position position="1"/>
    </location>
</feature>
<dbReference type="EMBL" id="JBJKFK010007359">
    <property type="protein sequence ID" value="KAL3307434.1"/>
    <property type="molecule type" value="Genomic_DNA"/>
</dbReference>
<keyword evidence="2" id="KW-1185">Reference proteome</keyword>
<name>A0ABD2PJS3_9PLAT</name>
<evidence type="ECO:0008006" key="3">
    <source>
        <dbReference type="Google" id="ProtNLM"/>
    </source>
</evidence>
<reference evidence="1 2" key="1">
    <citation type="submission" date="2024-11" db="EMBL/GenBank/DDBJ databases">
        <title>Adaptive evolution of stress response genes in parasites aligns with host niche diversity.</title>
        <authorList>
            <person name="Hahn C."/>
            <person name="Resl P."/>
        </authorList>
    </citation>
    <scope>NUCLEOTIDE SEQUENCE [LARGE SCALE GENOMIC DNA]</scope>
    <source>
        <strain evidence="1">EGGRZ-B1_66</strain>
        <tissue evidence="1">Body</tissue>
    </source>
</reference>
<accession>A0ABD2PJS3</accession>
<protein>
    <recommendedName>
        <fullName evidence="3">Prostaglandin E receptor 4</fullName>
    </recommendedName>
</protein>
<gene>
    <name evidence="1" type="ORF">Ciccas_014050</name>
</gene>
<evidence type="ECO:0000313" key="1">
    <source>
        <dbReference type="EMBL" id="KAL3307434.1"/>
    </source>
</evidence>
<organism evidence="1 2">
    <name type="scientific">Cichlidogyrus casuarinus</name>
    <dbReference type="NCBI Taxonomy" id="1844966"/>
    <lineage>
        <taxon>Eukaryota</taxon>
        <taxon>Metazoa</taxon>
        <taxon>Spiralia</taxon>
        <taxon>Lophotrochozoa</taxon>
        <taxon>Platyhelminthes</taxon>
        <taxon>Monogenea</taxon>
        <taxon>Monopisthocotylea</taxon>
        <taxon>Dactylogyridea</taxon>
        <taxon>Ancyrocephalidae</taxon>
        <taxon>Cichlidogyrus</taxon>
    </lineage>
</organism>
<feature type="non-terminal residue" evidence="1">
    <location>
        <position position="164"/>
    </location>
</feature>
<dbReference type="AlphaFoldDB" id="A0ABD2PJS3"/>
<evidence type="ECO:0000313" key="2">
    <source>
        <dbReference type="Proteomes" id="UP001626550"/>
    </source>
</evidence>
<sequence length="164" mass="18389">REAGADIAVVWRTVVRSIRWPTAGGTAHNSAPGNLHQNYLHGIERVQLRLLRALRSGGRGQLFFPVCVLALRLEPAHALVHQVDRRDFRLLHLARLPVRRGQRPAQGIQGELCVRGSEQHHGSHPAGPGRCSQHLCPRCRHPLPSAHDGHRLARHLPFQFHQNV</sequence>
<proteinExistence type="predicted"/>
<dbReference type="Proteomes" id="UP001626550">
    <property type="component" value="Unassembled WGS sequence"/>
</dbReference>